<feature type="region of interest" description="Disordered" evidence="2">
    <location>
        <begin position="175"/>
        <end position="287"/>
    </location>
</feature>
<feature type="compositionally biased region" description="Basic and acidic residues" evidence="2">
    <location>
        <begin position="78"/>
        <end position="88"/>
    </location>
</feature>
<keyword evidence="4" id="KW-1185">Reference proteome</keyword>
<feature type="compositionally biased region" description="Low complexity" evidence="2">
    <location>
        <begin position="1"/>
        <end position="31"/>
    </location>
</feature>
<feature type="region of interest" description="Disordered" evidence="2">
    <location>
        <begin position="319"/>
        <end position="352"/>
    </location>
</feature>
<feature type="compositionally biased region" description="Polar residues" evidence="2">
    <location>
        <begin position="989"/>
        <end position="998"/>
    </location>
</feature>
<dbReference type="AlphaFoldDB" id="A0A5N6FYX0"/>
<dbReference type="GO" id="GO:0005816">
    <property type="term" value="C:spindle pole body"/>
    <property type="evidence" value="ECO:0007669"/>
    <property type="project" value="TreeGrafter"/>
</dbReference>
<accession>A0A8H6A8J1</accession>
<dbReference type="InterPro" id="IPR013889">
    <property type="entry name" value="Karyogamy_KAR9"/>
</dbReference>
<feature type="region of interest" description="Disordered" evidence="2">
    <location>
        <begin position="813"/>
        <end position="857"/>
    </location>
</feature>
<dbReference type="PANTHER" id="PTHR37271:SF1">
    <property type="entry name" value="KARYOGAMY PROTEIN KAR9"/>
    <property type="match status" value="1"/>
</dbReference>
<dbReference type="EMBL" id="SPNV01000046">
    <property type="protein sequence ID" value="KAF5863707.1"/>
    <property type="molecule type" value="Genomic_DNA"/>
</dbReference>
<organism evidence="3 4">
    <name type="scientific">Petromyces alliaceus</name>
    <name type="common">Aspergillus alliaceus</name>
    <dbReference type="NCBI Taxonomy" id="209559"/>
    <lineage>
        <taxon>Eukaryota</taxon>
        <taxon>Fungi</taxon>
        <taxon>Dikarya</taxon>
        <taxon>Ascomycota</taxon>
        <taxon>Pezizomycotina</taxon>
        <taxon>Eurotiomycetes</taxon>
        <taxon>Eurotiomycetidae</taxon>
        <taxon>Eurotiales</taxon>
        <taxon>Aspergillaceae</taxon>
        <taxon>Aspergillus</taxon>
        <taxon>Aspergillus subgen. Circumdati</taxon>
    </lineage>
</organism>
<dbReference type="GO" id="GO:0051293">
    <property type="term" value="P:establishment of spindle localization"/>
    <property type="evidence" value="ECO:0007669"/>
    <property type="project" value="TreeGrafter"/>
</dbReference>
<feature type="compositionally biased region" description="Basic and acidic residues" evidence="2">
    <location>
        <begin position="205"/>
        <end position="216"/>
    </location>
</feature>
<dbReference type="GO" id="GO:0030473">
    <property type="term" value="P:nuclear migration along microtubule"/>
    <property type="evidence" value="ECO:0007669"/>
    <property type="project" value="TreeGrafter"/>
</dbReference>
<sequence length="1095" mass="119474">MFTTSTVTTTPTHPDTGPHTPTTSSLSHLFSSPPPPPPPAVSVSPPEHSPPRQIKSKSSLRSLRSLGSSLHDDDLDDYQEHPGSDKSLIRPSILRRLSPGLAARVKLLDGSNKSTTATRSPGAVGRIPQEHIKELDNLHKDLSIKIEKRGRSWNAVHFGGRGKRPQQRVSNHLEVHDSDGEVASPVGSEPVEPARDSSTSVTHRNPVEEPAEHLDEYPVQYPIEGDIEHPAQLPIEDPIDDRIEYSDQSPVQDHIEDSVRESPVDQTSDTSPAEDVQGLEQAPVEEGPVVMAAVASRPAPVESYTQDQHEQTDFEKYLQSTSDNEAERPPPPPPKDSPRPPSANSSNVQSFFNPHGLQRADSIYSFSRASFSHQLTQLTSIPLPQPSTLEASIAAIPTASSAVKALTGSAEQIQIWIKKASDVLSGLDAEDEVEWAAAGGREGLDGIDKAITRFEGLMNVYVKAIERVQLRDDIGDVTADSLKTIVIQMDSILQSWADIKNRLRNVKEQVELAMEWEELWNTVLGDVGAEVENLSRLLFEIEEKRHSNLAANAWSVDQEPSNSGLDISELETIVEETPSNGGSNRHSILFDAPPTLDTPLIQTPQDDSEHADLIAVFARIQPLRASLAFLPMRLSMFQCRAERVFPSACAVIEERRKRLEKSYKAIEADAEALRKELSEDRWVLVFRNAGMQARKMFLSVERSISKLQEGLEIGAHLHNPAGLAKRVESYEAKKQHYIPAIERVISLIEKGVKDQLTVNGETVNLLSDMASRMDALKRSVEVMDSSLTEYNVAPGQHLRDSISTIVTMDSPATGSVIGTPGSSPPSSVVMTPANGKGSAASLGSSSRRGSSVGSVARTTLSKVRRYSGIPQATATLTSKKSSLPKPTHTAQTPSKPSGLYTPTPAAKKVPRPPPPPPTDNRPRWSSNVNTNDLDVGHIYRSATPSRKTSAQSRTPRPLSTMSRRDLSPAPSTARSSSRVSSRLASRSPNRTGSPTPNRSLLDPPPYSKLRRPPGMEAINNTPRNRQSFAGMSFSRSISHDYSRGLLSPTKADRPGTALGHSSSRRISLLPLPKNKTGRDSSAGTRSKLSERPPWR</sequence>
<feature type="coiled-coil region" evidence="1">
    <location>
        <begin position="649"/>
        <end position="676"/>
    </location>
</feature>
<evidence type="ECO:0000313" key="4">
    <source>
        <dbReference type="Proteomes" id="UP000541154"/>
    </source>
</evidence>
<comment type="caution">
    <text evidence="3">The sequence shown here is derived from an EMBL/GenBank/DDBJ whole genome shotgun (WGS) entry which is preliminary data.</text>
</comment>
<keyword evidence="1" id="KW-0175">Coiled coil</keyword>
<dbReference type="GO" id="GO:0005938">
    <property type="term" value="C:cell cortex"/>
    <property type="evidence" value="ECO:0007669"/>
    <property type="project" value="TreeGrafter"/>
</dbReference>
<feature type="compositionally biased region" description="Basic and acidic residues" evidence="2">
    <location>
        <begin position="253"/>
        <end position="263"/>
    </location>
</feature>
<dbReference type="Pfam" id="PF08580">
    <property type="entry name" value="KAR9"/>
    <property type="match status" value="1"/>
</dbReference>
<dbReference type="Proteomes" id="UP000541154">
    <property type="component" value="Unassembled WGS sequence"/>
</dbReference>
<feature type="compositionally biased region" description="Low complexity" evidence="2">
    <location>
        <begin position="56"/>
        <end position="69"/>
    </location>
</feature>
<feature type="compositionally biased region" description="Polar residues" evidence="2">
    <location>
        <begin position="1018"/>
        <end position="1027"/>
    </location>
</feature>
<feature type="compositionally biased region" description="Polar residues" evidence="2">
    <location>
        <begin position="871"/>
        <end position="881"/>
    </location>
</feature>
<reference evidence="3 4" key="1">
    <citation type="submission" date="2019-04" db="EMBL/GenBank/DDBJ databases">
        <title>Aspergillus burnettii sp. nov., novel species from soil in southeast Queensland.</title>
        <authorList>
            <person name="Gilchrist C.L.M."/>
            <person name="Pitt J.I."/>
            <person name="Lange L."/>
            <person name="Lacey H.J."/>
            <person name="Vuong D."/>
            <person name="Midgley D.J."/>
            <person name="Greenfield P."/>
            <person name="Bradbury M."/>
            <person name="Lacey E."/>
            <person name="Busk P.K."/>
            <person name="Pilgaard B."/>
            <person name="Chooi Y.H."/>
            <person name="Piggott A.M."/>
        </authorList>
    </citation>
    <scope>NUCLEOTIDE SEQUENCE [LARGE SCALE GENOMIC DNA]</scope>
    <source>
        <strain evidence="3 4">FRR 5400</strain>
    </source>
</reference>
<dbReference type="GO" id="GO:0043332">
    <property type="term" value="C:mating projection tip"/>
    <property type="evidence" value="ECO:0007669"/>
    <property type="project" value="TreeGrafter"/>
</dbReference>
<evidence type="ECO:0000256" key="1">
    <source>
        <dbReference type="SAM" id="Coils"/>
    </source>
</evidence>
<dbReference type="GO" id="GO:0031578">
    <property type="term" value="P:mitotic spindle orientation checkpoint signaling"/>
    <property type="evidence" value="ECO:0007669"/>
    <property type="project" value="TreeGrafter"/>
</dbReference>
<name>A0A5N6FYX0_PETAA</name>
<feature type="compositionally biased region" description="Polar residues" evidence="2">
    <location>
        <begin position="942"/>
        <end position="961"/>
    </location>
</feature>
<dbReference type="PANTHER" id="PTHR37271">
    <property type="entry name" value="KARYOGAMY PROTEIN KAR9"/>
    <property type="match status" value="1"/>
</dbReference>
<proteinExistence type="predicted"/>
<accession>A0A5N6FYX0</accession>
<feature type="compositionally biased region" description="Pro residues" evidence="2">
    <location>
        <begin position="329"/>
        <end position="341"/>
    </location>
</feature>
<feature type="region of interest" description="Disordered" evidence="2">
    <location>
        <begin position="1"/>
        <end position="91"/>
    </location>
</feature>
<evidence type="ECO:0000313" key="3">
    <source>
        <dbReference type="EMBL" id="KAF5863707.1"/>
    </source>
</evidence>
<feature type="region of interest" description="Disordered" evidence="2">
    <location>
        <begin position="871"/>
        <end position="1027"/>
    </location>
</feature>
<evidence type="ECO:0000256" key="2">
    <source>
        <dbReference type="SAM" id="MobiDB-lite"/>
    </source>
</evidence>
<gene>
    <name evidence="3" type="ORF">ETB97_009494</name>
</gene>
<feature type="region of interest" description="Disordered" evidence="2">
    <location>
        <begin position="1044"/>
        <end position="1095"/>
    </location>
</feature>
<dbReference type="OMA" id="IWIKKAS"/>
<protein>
    <submittedName>
        <fullName evidence="3">Uncharacterized protein</fullName>
    </submittedName>
</protein>
<feature type="compositionally biased region" description="Low complexity" evidence="2">
    <location>
        <begin position="967"/>
        <end position="988"/>
    </location>
</feature>